<accession>A0A370DGQ5</accession>
<dbReference type="EMBL" id="QFXC01000008">
    <property type="protein sequence ID" value="RDH84072.1"/>
    <property type="molecule type" value="Genomic_DNA"/>
</dbReference>
<evidence type="ECO:0000313" key="1">
    <source>
        <dbReference type="EMBL" id="RDH84072.1"/>
    </source>
</evidence>
<gene>
    <name evidence="1" type="ORF">DIZ80_08030</name>
</gene>
<evidence type="ECO:0000313" key="2">
    <source>
        <dbReference type="Proteomes" id="UP000254266"/>
    </source>
</evidence>
<proteinExistence type="predicted"/>
<organism evidence="1 2">
    <name type="scientific">endosymbiont of Galathealinum brachiosum</name>
    <dbReference type="NCBI Taxonomy" id="2200906"/>
    <lineage>
        <taxon>Bacteria</taxon>
        <taxon>Pseudomonadati</taxon>
        <taxon>Pseudomonadota</taxon>
        <taxon>Gammaproteobacteria</taxon>
        <taxon>sulfur-oxidizing symbionts</taxon>
    </lineage>
</organism>
<name>A0A370DGQ5_9GAMM</name>
<dbReference type="Proteomes" id="UP000254266">
    <property type="component" value="Unassembled WGS sequence"/>
</dbReference>
<dbReference type="AlphaFoldDB" id="A0A370DGQ5"/>
<reference evidence="1 2" key="1">
    <citation type="journal article" date="2018" name="ISME J.">
        <title>Endosymbiont genomes yield clues of tubeworm success.</title>
        <authorList>
            <person name="Li Y."/>
            <person name="Liles M.R."/>
            <person name="Halanych K.M."/>
        </authorList>
    </citation>
    <scope>NUCLEOTIDE SEQUENCE [LARGE SCALE GENOMIC DNA]</scope>
    <source>
        <strain evidence="1">A1464</strain>
    </source>
</reference>
<comment type="caution">
    <text evidence="1">The sequence shown here is derived from an EMBL/GenBank/DDBJ whole genome shotgun (WGS) entry which is preliminary data.</text>
</comment>
<protein>
    <submittedName>
        <fullName evidence="1">Uncharacterized protein</fullName>
    </submittedName>
</protein>
<sequence>MELLDEIFNINISHNDLVNVLTINHLPRLCNSIDTVISDEKDKGVIYCVWGQHRINREEIKNGVRFYFPTCPNELALCVTRTQDKISIVCTTNTEITDDDFIDSIMEFQQDWVKGTKLICGYA</sequence>
<keyword evidence="2" id="KW-1185">Reference proteome</keyword>